<dbReference type="RefSeq" id="WP_137770727.1">
    <property type="nucleotide sequence ID" value="NZ_BAAAIS010000003.1"/>
</dbReference>
<keyword evidence="1" id="KW-0472">Membrane</keyword>
<evidence type="ECO:0000313" key="3">
    <source>
        <dbReference type="Proteomes" id="UP001597280"/>
    </source>
</evidence>
<organism evidence="2 3">
    <name type="scientific">Brachybacterium rhamnosum</name>
    <dbReference type="NCBI Taxonomy" id="173361"/>
    <lineage>
        <taxon>Bacteria</taxon>
        <taxon>Bacillati</taxon>
        <taxon>Actinomycetota</taxon>
        <taxon>Actinomycetes</taxon>
        <taxon>Micrococcales</taxon>
        <taxon>Dermabacteraceae</taxon>
        <taxon>Brachybacterium</taxon>
    </lineage>
</organism>
<sequence length="72" mass="7933">MGTVILIVFAIAIVTTLVVMIPRTVRALRADAARPRSERERERDSRSAVIWLLVVVIVVGALCLAYLLTRSA</sequence>
<accession>A0ABW4Q0E7</accession>
<keyword evidence="1" id="KW-1133">Transmembrane helix</keyword>
<dbReference type="EMBL" id="JBHUFL010000003">
    <property type="protein sequence ID" value="MFD1835882.1"/>
    <property type="molecule type" value="Genomic_DNA"/>
</dbReference>
<feature type="transmembrane region" description="Helical" evidence="1">
    <location>
        <begin position="6"/>
        <end position="28"/>
    </location>
</feature>
<reference evidence="3" key="1">
    <citation type="journal article" date="2019" name="Int. J. Syst. Evol. Microbiol.">
        <title>The Global Catalogue of Microorganisms (GCM) 10K type strain sequencing project: providing services to taxonomists for standard genome sequencing and annotation.</title>
        <authorList>
            <consortium name="The Broad Institute Genomics Platform"/>
            <consortium name="The Broad Institute Genome Sequencing Center for Infectious Disease"/>
            <person name="Wu L."/>
            <person name="Ma J."/>
        </authorList>
    </citation>
    <scope>NUCLEOTIDE SEQUENCE [LARGE SCALE GENOMIC DNA]</scope>
    <source>
        <strain evidence="3">JCM 11650</strain>
    </source>
</reference>
<evidence type="ECO:0000256" key="1">
    <source>
        <dbReference type="SAM" id="Phobius"/>
    </source>
</evidence>
<keyword evidence="3" id="KW-1185">Reference proteome</keyword>
<gene>
    <name evidence="2" type="ORF">ACFSDA_12465</name>
</gene>
<dbReference type="Proteomes" id="UP001597280">
    <property type="component" value="Unassembled WGS sequence"/>
</dbReference>
<protein>
    <submittedName>
        <fullName evidence="2">Uncharacterized protein</fullName>
    </submittedName>
</protein>
<comment type="caution">
    <text evidence="2">The sequence shown here is derived from an EMBL/GenBank/DDBJ whole genome shotgun (WGS) entry which is preliminary data.</text>
</comment>
<proteinExistence type="predicted"/>
<name>A0ABW4Q0E7_9MICO</name>
<feature type="transmembrane region" description="Helical" evidence="1">
    <location>
        <begin position="49"/>
        <end position="68"/>
    </location>
</feature>
<evidence type="ECO:0000313" key="2">
    <source>
        <dbReference type="EMBL" id="MFD1835882.1"/>
    </source>
</evidence>
<keyword evidence="1" id="KW-0812">Transmembrane</keyword>